<evidence type="ECO:0000256" key="1">
    <source>
        <dbReference type="SAM" id="MobiDB-lite"/>
    </source>
</evidence>
<dbReference type="AlphaFoldDB" id="A0AAD4BDL8"/>
<evidence type="ECO:0000313" key="2">
    <source>
        <dbReference type="EMBL" id="KAF8421343.1"/>
    </source>
</evidence>
<comment type="caution">
    <text evidence="2">The sequence shown here is derived from an EMBL/GenBank/DDBJ whole genome shotgun (WGS) entry which is preliminary data.</text>
</comment>
<organism evidence="2 3">
    <name type="scientific">Boletus edulis BED1</name>
    <dbReference type="NCBI Taxonomy" id="1328754"/>
    <lineage>
        <taxon>Eukaryota</taxon>
        <taxon>Fungi</taxon>
        <taxon>Dikarya</taxon>
        <taxon>Basidiomycota</taxon>
        <taxon>Agaricomycotina</taxon>
        <taxon>Agaricomycetes</taxon>
        <taxon>Agaricomycetidae</taxon>
        <taxon>Boletales</taxon>
        <taxon>Boletineae</taxon>
        <taxon>Boletaceae</taxon>
        <taxon>Boletoideae</taxon>
        <taxon>Boletus</taxon>
    </lineage>
</organism>
<reference evidence="2" key="1">
    <citation type="submission" date="2019-10" db="EMBL/GenBank/DDBJ databases">
        <authorList>
            <consortium name="DOE Joint Genome Institute"/>
            <person name="Kuo A."/>
            <person name="Miyauchi S."/>
            <person name="Kiss E."/>
            <person name="Drula E."/>
            <person name="Kohler A."/>
            <person name="Sanchez-Garcia M."/>
            <person name="Andreopoulos B."/>
            <person name="Barry K.W."/>
            <person name="Bonito G."/>
            <person name="Buee M."/>
            <person name="Carver A."/>
            <person name="Chen C."/>
            <person name="Cichocki N."/>
            <person name="Clum A."/>
            <person name="Culley D."/>
            <person name="Crous P.W."/>
            <person name="Fauchery L."/>
            <person name="Girlanda M."/>
            <person name="Hayes R."/>
            <person name="Keri Z."/>
            <person name="LaButti K."/>
            <person name="Lipzen A."/>
            <person name="Lombard V."/>
            <person name="Magnuson J."/>
            <person name="Maillard F."/>
            <person name="Morin E."/>
            <person name="Murat C."/>
            <person name="Nolan M."/>
            <person name="Ohm R."/>
            <person name="Pangilinan J."/>
            <person name="Pereira M."/>
            <person name="Perotto S."/>
            <person name="Peter M."/>
            <person name="Riley R."/>
            <person name="Sitrit Y."/>
            <person name="Stielow B."/>
            <person name="Szollosi G."/>
            <person name="Zifcakova L."/>
            <person name="Stursova M."/>
            <person name="Spatafora J.W."/>
            <person name="Tedersoo L."/>
            <person name="Vaario L.-M."/>
            <person name="Yamada A."/>
            <person name="Yan M."/>
            <person name="Wang P."/>
            <person name="Xu J."/>
            <person name="Bruns T."/>
            <person name="Baldrian P."/>
            <person name="Vilgalys R."/>
            <person name="Henrissat B."/>
            <person name="Grigoriev I.V."/>
            <person name="Hibbett D."/>
            <person name="Nagy L.G."/>
            <person name="Martin F.M."/>
        </authorList>
    </citation>
    <scope>NUCLEOTIDE SEQUENCE</scope>
    <source>
        <strain evidence="2">BED1</strain>
    </source>
</reference>
<sequence length="361" mass="41339">MPNPNPDTPHVDFALPGWVTTPFARHTCLLSLASAYSRKWNPRNLEYPWYEPWVQILQALVADLPPLAVAPQLYLWYYRHPNPRDHRIQPPTQDEDDWFEEGNTMLDSIESIHVGSRRNKYQLVDLAITRKVSRTRPAPTVPLTHAPDDQFYLSRKVDYMGIPVLCELKRGGPRTSNFSTSLEHAHRQLRKASEQLVRQAHHLFEMYPHQEEVLSIAVAGFWWSHRILPRNESKIATAEEIESEEHAEASTEPDTFEENEIPADMQDGVVDMNVGPDLARDEQDLSGLPSIFCGLENVTFQDQISEKLPLHLLMTPDNFRLSTASWSRPLLFGTPPSNQVLYLIRQHLEAIINHGYSGTKG</sequence>
<dbReference type="Proteomes" id="UP001194468">
    <property type="component" value="Unassembled WGS sequence"/>
</dbReference>
<name>A0AAD4BDL8_BOLED</name>
<keyword evidence="3" id="KW-1185">Reference proteome</keyword>
<reference evidence="2" key="2">
    <citation type="journal article" date="2020" name="Nat. Commun.">
        <title>Large-scale genome sequencing of mycorrhizal fungi provides insights into the early evolution of symbiotic traits.</title>
        <authorList>
            <person name="Miyauchi S."/>
            <person name="Kiss E."/>
            <person name="Kuo A."/>
            <person name="Drula E."/>
            <person name="Kohler A."/>
            <person name="Sanchez-Garcia M."/>
            <person name="Morin E."/>
            <person name="Andreopoulos B."/>
            <person name="Barry K.W."/>
            <person name="Bonito G."/>
            <person name="Buee M."/>
            <person name="Carver A."/>
            <person name="Chen C."/>
            <person name="Cichocki N."/>
            <person name="Clum A."/>
            <person name="Culley D."/>
            <person name="Crous P.W."/>
            <person name="Fauchery L."/>
            <person name="Girlanda M."/>
            <person name="Hayes R.D."/>
            <person name="Keri Z."/>
            <person name="LaButti K."/>
            <person name="Lipzen A."/>
            <person name="Lombard V."/>
            <person name="Magnuson J."/>
            <person name="Maillard F."/>
            <person name="Murat C."/>
            <person name="Nolan M."/>
            <person name="Ohm R.A."/>
            <person name="Pangilinan J."/>
            <person name="Pereira M.F."/>
            <person name="Perotto S."/>
            <person name="Peter M."/>
            <person name="Pfister S."/>
            <person name="Riley R."/>
            <person name="Sitrit Y."/>
            <person name="Stielow J.B."/>
            <person name="Szollosi G."/>
            <person name="Zifcakova L."/>
            <person name="Stursova M."/>
            <person name="Spatafora J.W."/>
            <person name="Tedersoo L."/>
            <person name="Vaario L.M."/>
            <person name="Yamada A."/>
            <person name="Yan M."/>
            <person name="Wang P."/>
            <person name="Xu J."/>
            <person name="Bruns T."/>
            <person name="Baldrian P."/>
            <person name="Vilgalys R."/>
            <person name="Dunand C."/>
            <person name="Henrissat B."/>
            <person name="Grigoriev I.V."/>
            <person name="Hibbett D."/>
            <person name="Nagy L.G."/>
            <person name="Martin F.M."/>
        </authorList>
    </citation>
    <scope>NUCLEOTIDE SEQUENCE</scope>
    <source>
        <strain evidence="2">BED1</strain>
    </source>
</reference>
<evidence type="ECO:0000313" key="3">
    <source>
        <dbReference type="Proteomes" id="UP001194468"/>
    </source>
</evidence>
<proteinExistence type="predicted"/>
<feature type="region of interest" description="Disordered" evidence="1">
    <location>
        <begin position="240"/>
        <end position="260"/>
    </location>
</feature>
<dbReference type="EMBL" id="WHUW01000142">
    <property type="protein sequence ID" value="KAF8421343.1"/>
    <property type="molecule type" value="Genomic_DNA"/>
</dbReference>
<accession>A0AAD4BDL8</accession>
<protein>
    <submittedName>
        <fullName evidence="2">Uncharacterized protein</fullName>
    </submittedName>
</protein>
<gene>
    <name evidence="2" type="ORF">L210DRAFT_1057591</name>
</gene>